<comment type="caution">
    <text evidence="2">The sequence shown here is derived from an EMBL/GenBank/DDBJ whole genome shotgun (WGS) entry which is preliminary data.</text>
</comment>
<dbReference type="AlphaFoldDB" id="A0A2U1KFQ4"/>
<sequence>MTERVEVLSSHVVILEGIYALSEKLCPLLDLRVFVAGGVHFDLVKWVLRDIQRVGQKPEEIIYQISEMYKTPTALANQRMKDNLSNKLELQNHEISPVMIPRDNMSNEFEIQNHEIIKEDPVCVLNCLRYLWDDVEVKHSGPKKTCNIDGELFVTVSIQSPSIVLEAISKEEYEKIDNWLRDNVINEFEQLSHGTVKDDIDMVSVALSKAIKTSEKDVLIKITDKSASVTLFDGLDNLVDIRNEFGQLSHSAMKDEMLSVAPFDVVKTHEKDILYQDVDGDQIKMGNQNE</sequence>
<dbReference type="Gene3D" id="3.40.50.300">
    <property type="entry name" value="P-loop containing nucleotide triphosphate hydrolases"/>
    <property type="match status" value="1"/>
</dbReference>
<proteinExistence type="predicted"/>
<evidence type="ECO:0000313" key="2">
    <source>
        <dbReference type="EMBL" id="PWA35610.1"/>
    </source>
</evidence>
<dbReference type="Proteomes" id="UP000245207">
    <property type="component" value="Unassembled WGS sequence"/>
</dbReference>
<dbReference type="GO" id="GO:0016301">
    <property type="term" value="F:kinase activity"/>
    <property type="evidence" value="ECO:0007669"/>
    <property type="project" value="InterPro"/>
</dbReference>
<dbReference type="Pfam" id="PF00485">
    <property type="entry name" value="PRK"/>
    <property type="match status" value="1"/>
</dbReference>
<feature type="domain" description="Phosphoribulokinase/uridine kinase" evidence="1">
    <location>
        <begin position="8"/>
        <end position="66"/>
    </location>
</feature>
<name>A0A2U1KFQ4_ARTAN</name>
<dbReference type="EMBL" id="PKPP01019729">
    <property type="protein sequence ID" value="PWA35610.1"/>
    <property type="molecule type" value="Genomic_DNA"/>
</dbReference>
<dbReference type="STRING" id="35608.A0A2U1KFQ4"/>
<evidence type="ECO:0000259" key="1">
    <source>
        <dbReference type="Pfam" id="PF00485"/>
    </source>
</evidence>
<dbReference type="InterPro" id="IPR027417">
    <property type="entry name" value="P-loop_NTPase"/>
</dbReference>
<dbReference type="OrthoDB" id="1727778at2759"/>
<accession>A0A2U1KFQ4</accession>
<evidence type="ECO:0000313" key="3">
    <source>
        <dbReference type="Proteomes" id="UP000245207"/>
    </source>
</evidence>
<reference evidence="2 3" key="1">
    <citation type="journal article" date="2018" name="Mol. Plant">
        <title>The genome of Artemisia annua provides insight into the evolution of Asteraceae family and artemisinin biosynthesis.</title>
        <authorList>
            <person name="Shen Q."/>
            <person name="Zhang L."/>
            <person name="Liao Z."/>
            <person name="Wang S."/>
            <person name="Yan T."/>
            <person name="Shi P."/>
            <person name="Liu M."/>
            <person name="Fu X."/>
            <person name="Pan Q."/>
            <person name="Wang Y."/>
            <person name="Lv Z."/>
            <person name="Lu X."/>
            <person name="Zhang F."/>
            <person name="Jiang W."/>
            <person name="Ma Y."/>
            <person name="Chen M."/>
            <person name="Hao X."/>
            <person name="Li L."/>
            <person name="Tang Y."/>
            <person name="Lv G."/>
            <person name="Zhou Y."/>
            <person name="Sun X."/>
            <person name="Brodelius P.E."/>
            <person name="Rose J.K.C."/>
            <person name="Tang K."/>
        </authorList>
    </citation>
    <scope>NUCLEOTIDE SEQUENCE [LARGE SCALE GENOMIC DNA]</scope>
    <source>
        <strain evidence="3">cv. Huhao1</strain>
        <tissue evidence="2">Leaf</tissue>
    </source>
</reference>
<dbReference type="PANTHER" id="PTHR10285">
    <property type="entry name" value="URIDINE KINASE"/>
    <property type="match status" value="1"/>
</dbReference>
<dbReference type="InterPro" id="IPR006083">
    <property type="entry name" value="PRK/URK"/>
</dbReference>
<dbReference type="GO" id="GO:0005524">
    <property type="term" value="F:ATP binding"/>
    <property type="evidence" value="ECO:0007669"/>
    <property type="project" value="InterPro"/>
</dbReference>
<organism evidence="2 3">
    <name type="scientific">Artemisia annua</name>
    <name type="common">Sweet wormwood</name>
    <dbReference type="NCBI Taxonomy" id="35608"/>
    <lineage>
        <taxon>Eukaryota</taxon>
        <taxon>Viridiplantae</taxon>
        <taxon>Streptophyta</taxon>
        <taxon>Embryophyta</taxon>
        <taxon>Tracheophyta</taxon>
        <taxon>Spermatophyta</taxon>
        <taxon>Magnoliopsida</taxon>
        <taxon>eudicotyledons</taxon>
        <taxon>Gunneridae</taxon>
        <taxon>Pentapetalae</taxon>
        <taxon>asterids</taxon>
        <taxon>campanulids</taxon>
        <taxon>Asterales</taxon>
        <taxon>Asteraceae</taxon>
        <taxon>Asteroideae</taxon>
        <taxon>Anthemideae</taxon>
        <taxon>Artemisiinae</taxon>
        <taxon>Artemisia</taxon>
    </lineage>
</organism>
<protein>
    <recommendedName>
        <fullName evidence="1">Phosphoribulokinase/uridine kinase domain-containing protein</fullName>
    </recommendedName>
</protein>
<gene>
    <name evidence="2" type="ORF">CTI12_AA607940</name>
</gene>
<keyword evidence="3" id="KW-1185">Reference proteome</keyword>